<proteinExistence type="predicted"/>
<evidence type="ECO:0000313" key="10">
    <source>
        <dbReference type="Proteomes" id="UP000250242"/>
    </source>
</evidence>
<dbReference type="AlphaFoldDB" id="A0A2X1VIU6"/>
<name>A0A2X1VIU6_9BURK</name>
<evidence type="ECO:0000256" key="1">
    <source>
        <dbReference type="ARBA" id="ARBA00022679"/>
    </source>
</evidence>
<dbReference type="PANTHER" id="PTHR39560">
    <property type="entry name" value="PROTEIN ADENYLYLTRANSFERASE FIC-RELATED"/>
    <property type="match status" value="1"/>
</dbReference>
<sequence length="215" mass="24964">MNRYSSGVHPYFYPGTEVLKNKFDIRDPNKLAEIENAEYLIGNMNLRFNPIQGEYDIEHLCKIHKALFGKVYDWAGELRTTVISKNGSVFAYPDKIRNFLEPILKGINKENQLKGLSKEAFSERAAYYFAEINAAHPFREGNGRAMRSFIDQLSNQTGYQIDWDSMSKEEYIQASINSFNGDNKLLKTLFEENIYLLDKTQTSVKEIEQDDDFER</sequence>
<dbReference type="PANTHER" id="PTHR39560:SF1">
    <property type="entry name" value="PROTEIN ADENYLYLTRANSFERASE FIC-RELATED"/>
    <property type="match status" value="1"/>
</dbReference>
<gene>
    <name evidence="9" type="primary">fic</name>
    <name evidence="9" type="ORF">NCTC11009_01506</name>
</gene>
<organism evidence="9 10">
    <name type="scientific">Oligella urethralis</name>
    <dbReference type="NCBI Taxonomy" id="90245"/>
    <lineage>
        <taxon>Bacteria</taxon>
        <taxon>Pseudomonadati</taxon>
        <taxon>Pseudomonadota</taxon>
        <taxon>Betaproteobacteria</taxon>
        <taxon>Burkholderiales</taxon>
        <taxon>Alcaligenaceae</taxon>
        <taxon>Oligella</taxon>
    </lineage>
</organism>
<dbReference type="PROSITE" id="PS51459">
    <property type="entry name" value="FIDO"/>
    <property type="match status" value="1"/>
</dbReference>
<evidence type="ECO:0000256" key="5">
    <source>
        <dbReference type="ARBA" id="ARBA00034531"/>
    </source>
</evidence>
<evidence type="ECO:0000256" key="3">
    <source>
        <dbReference type="ARBA" id="ARBA00022741"/>
    </source>
</evidence>
<accession>A0A2X1VIU6</accession>
<dbReference type="GO" id="GO:0051302">
    <property type="term" value="P:regulation of cell division"/>
    <property type="evidence" value="ECO:0007669"/>
    <property type="project" value="TreeGrafter"/>
</dbReference>
<keyword evidence="1 9" id="KW-0808">Transferase</keyword>
<comment type="catalytic activity">
    <reaction evidence="7">
        <text>L-tyrosyl-[protein] + ATP = O-(5'-adenylyl)-L-tyrosyl-[protein] + diphosphate</text>
        <dbReference type="Rhea" id="RHEA:54288"/>
        <dbReference type="Rhea" id="RHEA-COMP:10136"/>
        <dbReference type="Rhea" id="RHEA-COMP:13846"/>
        <dbReference type="ChEBI" id="CHEBI:30616"/>
        <dbReference type="ChEBI" id="CHEBI:33019"/>
        <dbReference type="ChEBI" id="CHEBI:46858"/>
        <dbReference type="ChEBI" id="CHEBI:83624"/>
        <dbReference type="EC" id="2.7.7.108"/>
    </reaction>
</comment>
<keyword evidence="3" id="KW-0547">Nucleotide-binding</keyword>
<evidence type="ECO:0000256" key="6">
    <source>
        <dbReference type="ARBA" id="ARBA00047939"/>
    </source>
</evidence>
<comment type="catalytic activity">
    <reaction evidence="6">
        <text>L-threonyl-[protein] + ATP = 3-O-(5'-adenylyl)-L-threonyl-[protein] + diphosphate</text>
        <dbReference type="Rhea" id="RHEA:54292"/>
        <dbReference type="Rhea" id="RHEA-COMP:11060"/>
        <dbReference type="Rhea" id="RHEA-COMP:13847"/>
        <dbReference type="ChEBI" id="CHEBI:30013"/>
        <dbReference type="ChEBI" id="CHEBI:30616"/>
        <dbReference type="ChEBI" id="CHEBI:33019"/>
        <dbReference type="ChEBI" id="CHEBI:138113"/>
        <dbReference type="EC" id="2.7.7.108"/>
    </reaction>
</comment>
<dbReference type="Gene3D" id="1.10.3290.10">
    <property type="entry name" value="Fido-like domain"/>
    <property type="match status" value="1"/>
</dbReference>
<dbReference type="EC" id="2.7.7.108" evidence="5"/>
<dbReference type="GO" id="GO:0070733">
    <property type="term" value="F:AMPylase activity"/>
    <property type="evidence" value="ECO:0007669"/>
    <property type="project" value="UniProtKB-EC"/>
</dbReference>
<dbReference type="Pfam" id="PF02661">
    <property type="entry name" value="Fic"/>
    <property type="match status" value="1"/>
</dbReference>
<dbReference type="RefSeq" id="WP_070477521.1">
    <property type="nucleotide sequence ID" value="NZ_UATH01000001.1"/>
</dbReference>
<dbReference type="InterPro" id="IPR036597">
    <property type="entry name" value="Fido-like_dom_sf"/>
</dbReference>
<reference evidence="9 10" key="1">
    <citation type="submission" date="2018-06" db="EMBL/GenBank/DDBJ databases">
        <authorList>
            <consortium name="Pathogen Informatics"/>
            <person name="Doyle S."/>
        </authorList>
    </citation>
    <scope>NUCLEOTIDE SEQUENCE [LARGE SCALE GENOMIC DNA]</scope>
    <source>
        <strain evidence="9 10">NCTC11009</strain>
    </source>
</reference>
<evidence type="ECO:0000259" key="8">
    <source>
        <dbReference type="PROSITE" id="PS51459"/>
    </source>
</evidence>
<dbReference type="InterPro" id="IPR003812">
    <property type="entry name" value="Fido"/>
</dbReference>
<evidence type="ECO:0000256" key="7">
    <source>
        <dbReference type="ARBA" id="ARBA00048696"/>
    </source>
</evidence>
<evidence type="ECO:0000256" key="2">
    <source>
        <dbReference type="ARBA" id="ARBA00022695"/>
    </source>
</evidence>
<keyword evidence="4" id="KW-0067">ATP-binding</keyword>
<evidence type="ECO:0000313" key="9">
    <source>
        <dbReference type="EMBL" id="SPY08280.1"/>
    </source>
</evidence>
<protein>
    <recommendedName>
        <fullName evidence="5">protein adenylyltransferase</fullName>
        <ecNumber evidence="5">2.7.7.108</ecNumber>
    </recommendedName>
</protein>
<keyword evidence="2 9" id="KW-0548">Nucleotidyltransferase</keyword>
<feature type="domain" description="Fido" evidence="8">
    <location>
        <begin position="55"/>
        <end position="199"/>
    </location>
</feature>
<dbReference type="GO" id="GO:0005524">
    <property type="term" value="F:ATP binding"/>
    <property type="evidence" value="ECO:0007669"/>
    <property type="project" value="UniProtKB-KW"/>
</dbReference>
<dbReference type="EMBL" id="UATH01000001">
    <property type="protein sequence ID" value="SPY08280.1"/>
    <property type="molecule type" value="Genomic_DNA"/>
</dbReference>
<dbReference type="SUPFAM" id="SSF140931">
    <property type="entry name" value="Fic-like"/>
    <property type="match status" value="1"/>
</dbReference>
<dbReference type="Proteomes" id="UP000250242">
    <property type="component" value="Unassembled WGS sequence"/>
</dbReference>
<evidence type="ECO:0000256" key="4">
    <source>
        <dbReference type="ARBA" id="ARBA00022840"/>
    </source>
</evidence>